<sequence>MSKSEHGNINGEGVNTNGENNNELNQELILGIPETMCLAKEMKSGNIETITPTATQKIIFKKSDLLSVDESLTGTTEKKNDDDVNDDGSEDKERTLKQEMILMFDESISPTQEAILRYPEILGVDATDQISEPIADDPGNDNELSPTQEAILKFPEFFGVDTPVAAKLHDDVDYKEIDAAVNTACSLGSFSISELNDEDYVVMHDTNTETITDIPETMRLAEEMESKNNETQELISDNPDLLGVERISEAVTDDPINDKQLTPIFKSKEFSGFDTPIALTVTPLKIWQPGTRIINLDDGDGDDYLLSPYDDDVHESNASKLQKDIATYAWAFDEVDKDELMYISDDTSHNYSLQKFDM</sequence>
<accession>A0AAV3S0J2</accession>
<reference evidence="2 3" key="1">
    <citation type="submission" date="2024-01" db="EMBL/GenBank/DDBJ databases">
        <title>The complete chloroplast genome sequence of Lithospermum erythrorhizon: insights into the phylogenetic relationship among Boraginaceae species and the maternal lineages of purple gromwells.</title>
        <authorList>
            <person name="Okada T."/>
            <person name="Watanabe K."/>
        </authorList>
    </citation>
    <scope>NUCLEOTIDE SEQUENCE [LARGE SCALE GENOMIC DNA]</scope>
</reference>
<dbReference type="Proteomes" id="UP001454036">
    <property type="component" value="Unassembled WGS sequence"/>
</dbReference>
<proteinExistence type="predicted"/>
<gene>
    <name evidence="2" type="ORF">LIER_33648</name>
</gene>
<dbReference type="EMBL" id="BAABME010013623">
    <property type="protein sequence ID" value="GAA0186360.1"/>
    <property type="molecule type" value="Genomic_DNA"/>
</dbReference>
<evidence type="ECO:0000313" key="2">
    <source>
        <dbReference type="EMBL" id="GAA0186360.1"/>
    </source>
</evidence>
<feature type="region of interest" description="Disordered" evidence="1">
    <location>
        <begin position="1"/>
        <end position="21"/>
    </location>
</feature>
<evidence type="ECO:0000313" key="3">
    <source>
        <dbReference type="Proteomes" id="UP001454036"/>
    </source>
</evidence>
<dbReference type="AlphaFoldDB" id="A0AAV3S0J2"/>
<evidence type="ECO:0000256" key="1">
    <source>
        <dbReference type="SAM" id="MobiDB-lite"/>
    </source>
</evidence>
<feature type="compositionally biased region" description="Low complexity" evidence="1">
    <location>
        <begin position="7"/>
        <end position="21"/>
    </location>
</feature>
<feature type="region of interest" description="Disordered" evidence="1">
    <location>
        <begin position="73"/>
        <end position="92"/>
    </location>
</feature>
<protein>
    <submittedName>
        <fullName evidence="2">Uncharacterized protein</fullName>
    </submittedName>
</protein>
<keyword evidence="3" id="KW-1185">Reference proteome</keyword>
<organism evidence="2 3">
    <name type="scientific">Lithospermum erythrorhizon</name>
    <name type="common">Purple gromwell</name>
    <name type="synonym">Lithospermum officinale var. erythrorhizon</name>
    <dbReference type="NCBI Taxonomy" id="34254"/>
    <lineage>
        <taxon>Eukaryota</taxon>
        <taxon>Viridiplantae</taxon>
        <taxon>Streptophyta</taxon>
        <taxon>Embryophyta</taxon>
        <taxon>Tracheophyta</taxon>
        <taxon>Spermatophyta</taxon>
        <taxon>Magnoliopsida</taxon>
        <taxon>eudicotyledons</taxon>
        <taxon>Gunneridae</taxon>
        <taxon>Pentapetalae</taxon>
        <taxon>asterids</taxon>
        <taxon>lamiids</taxon>
        <taxon>Boraginales</taxon>
        <taxon>Boraginaceae</taxon>
        <taxon>Boraginoideae</taxon>
        <taxon>Lithospermeae</taxon>
        <taxon>Lithospermum</taxon>
    </lineage>
</organism>
<comment type="caution">
    <text evidence="2">The sequence shown here is derived from an EMBL/GenBank/DDBJ whole genome shotgun (WGS) entry which is preliminary data.</text>
</comment>
<name>A0AAV3S0J2_LITER</name>